<dbReference type="InterPro" id="IPR057661">
    <property type="entry name" value="RsdA/BaiN/AoA(So)_Rossmann"/>
</dbReference>
<keyword evidence="3" id="KW-0274">FAD</keyword>
<comment type="caution">
    <text evidence="6">The sequence shown here is derived from an EMBL/GenBank/DDBJ whole genome shotgun (WGS) entry which is preliminary data.</text>
</comment>
<evidence type="ECO:0000256" key="3">
    <source>
        <dbReference type="ARBA" id="ARBA00022827"/>
    </source>
</evidence>
<name>A0A7K0FYV9_9SPHI</name>
<dbReference type="PANTHER" id="PTHR42887">
    <property type="entry name" value="OS12G0638800 PROTEIN"/>
    <property type="match status" value="1"/>
</dbReference>
<evidence type="ECO:0000259" key="5">
    <source>
        <dbReference type="Pfam" id="PF22780"/>
    </source>
</evidence>
<organism evidence="6 7">
    <name type="scientific">Pedobacter petrophilus</name>
    <dbReference type="NCBI Taxonomy" id="1908241"/>
    <lineage>
        <taxon>Bacteria</taxon>
        <taxon>Pseudomonadati</taxon>
        <taxon>Bacteroidota</taxon>
        <taxon>Sphingobacteriia</taxon>
        <taxon>Sphingobacteriales</taxon>
        <taxon>Sphingobacteriaceae</taxon>
        <taxon>Pedobacter</taxon>
    </lineage>
</organism>
<comment type="cofactor">
    <cofactor evidence="1">
        <name>FAD</name>
        <dbReference type="ChEBI" id="CHEBI:57692"/>
    </cofactor>
</comment>
<feature type="domain" description="RsdA/BaiN/AoA(So)-like insert" evidence="5">
    <location>
        <begin position="193"/>
        <end position="341"/>
    </location>
</feature>
<dbReference type="Proteomes" id="UP000487757">
    <property type="component" value="Unassembled WGS sequence"/>
</dbReference>
<dbReference type="InterPro" id="IPR036188">
    <property type="entry name" value="FAD/NAD-bd_sf"/>
</dbReference>
<dbReference type="SUPFAM" id="SSF160996">
    <property type="entry name" value="HI0933 insert domain-like"/>
    <property type="match status" value="1"/>
</dbReference>
<reference evidence="6 7" key="1">
    <citation type="submission" date="2019-11" db="EMBL/GenBank/DDBJ databases">
        <title>Pedobacter petrophilus genome.</title>
        <authorList>
            <person name="Feldbauer M.J."/>
            <person name="Newman J.D."/>
        </authorList>
    </citation>
    <scope>NUCLEOTIDE SEQUENCE [LARGE SCALE GENOMIC DNA]</scope>
    <source>
        <strain evidence="6 7">LMG 29686</strain>
    </source>
</reference>
<proteinExistence type="predicted"/>
<evidence type="ECO:0000256" key="2">
    <source>
        <dbReference type="ARBA" id="ARBA00022630"/>
    </source>
</evidence>
<gene>
    <name evidence="6" type="ORF">GJU39_07420</name>
</gene>
<dbReference type="EMBL" id="WKKH01000008">
    <property type="protein sequence ID" value="MRX75916.1"/>
    <property type="molecule type" value="Genomic_DNA"/>
</dbReference>
<dbReference type="InterPro" id="IPR055178">
    <property type="entry name" value="RsdA/BaiN/AoA(So)-like_dom"/>
</dbReference>
<protein>
    <submittedName>
        <fullName evidence="6">Aminoacetone oxidase family FAD-binding enzyme</fullName>
    </submittedName>
</protein>
<dbReference type="Gene3D" id="2.40.30.10">
    <property type="entry name" value="Translation factors"/>
    <property type="match status" value="1"/>
</dbReference>
<dbReference type="PRINTS" id="PR00411">
    <property type="entry name" value="PNDRDTASEI"/>
</dbReference>
<feature type="domain" description="RsdA/BaiN/AoA(So)-like Rossmann fold-like" evidence="4">
    <location>
        <begin position="4"/>
        <end position="394"/>
    </location>
</feature>
<keyword evidence="7" id="KW-1185">Reference proteome</keyword>
<dbReference type="Pfam" id="PF22780">
    <property type="entry name" value="HI0933_like_1st"/>
    <property type="match status" value="1"/>
</dbReference>
<dbReference type="InterPro" id="IPR023166">
    <property type="entry name" value="BaiN-like_dom_sf"/>
</dbReference>
<sequence length="396" mass="43399">MDADAIIIGAGACGLMCAVQAGYLGKKVIVLEKNEKPGAKILISGGGRCNYTNQFTTAEQFISANPHFIKSAFNQWTVEDTIGFFETYGISGKEKTLGQLFPEDKNAKDVVEMFTAACADFGQEIRTKADVKDLDVLPNGFKVAYEKNGKTISLTAEKLVIATGGLPIPKMGATDFALRFARKNHLNVIETAPALVPLTITGKDEEWFAQLSGNSVFCEVSNDEISFEENILFTHWGLSGPAILQISSFWRRGEVVNLNLLPSENIVLLLDEERRSNGKTLVSTLLNRFYTKKLTDALGKFLPLSKPVASLTSAEIQLIDQTIHRFKVKPAGDKGYDKAEVMRGGIDTNDISSKTLECKKIPNLFFGGECLDVTGWLGGYNFQWAWASGFVIAQNL</sequence>
<evidence type="ECO:0000313" key="6">
    <source>
        <dbReference type="EMBL" id="MRX75916.1"/>
    </source>
</evidence>
<evidence type="ECO:0000259" key="4">
    <source>
        <dbReference type="Pfam" id="PF03486"/>
    </source>
</evidence>
<dbReference type="RefSeq" id="WP_154280194.1">
    <property type="nucleotide sequence ID" value="NZ_JBHUJQ010000001.1"/>
</dbReference>
<dbReference type="SUPFAM" id="SSF51905">
    <property type="entry name" value="FAD/NAD(P)-binding domain"/>
    <property type="match status" value="1"/>
</dbReference>
<keyword evidence="2" id="KW-0285">Flavoprotein</keyword>
<dbReference type="Pfam" id="PF03486">
    <property type="entry name" value="HI0933_like"/>
    <property type="match status" value="1"/>
</dbReference>
<dbReference type="OrthoDB" id="9773233at2"/>
<dbReference type="InterPro" id="IPR004792">
    <property type="entry name" value="BaiN-like"/>
</dbReference>
<evidence type="ECO:0000313" key="7">
    <source>
        <dbReference type="Proteomes" id="UP000487757"/>
    </source>
</evidence>
<dbReference type="Gene3D" id="3.50.50.60">
    <property type="entry name" value="FAD/NAD(P)-binding domain"/>
    <property type="match status" value="1"/>
</dbReference>
<accession>A0A7K0FYV9</accession>
<evidence type="ECO:0000256" key="1">
    <source>
        <dbReference type="ARBA" id="ARBA00001974"/>
    </source>
</evidence>
<dbReference type="AlphaFoldDB" id="A0A7K0FYV9"/>
<dbReference type="PANTHER" id="PTHR42887:SF2">
    <property type="entry name" value="OS12G0638800 PROTEIN"/>
    <property type="match status" value="1"/>
</dbReference>
<dbReference type="Gene3D" id="1.10.8.260">
    <property type="entry name" value="HI0933 insert domain-like"/>
    <property type="match status" value="1"/>
</dbReference>
<dbReference type="NCBIfam" id="TIGR00275">
    <property type="entry name" value="aminoacetone oxidase family FAD-binding enzyme"/>
    <property type="match status" value="1"/>
</dbReference>